<name>A0A0R1HR17_9LACO</name>
<dbReference type="InterPro" id="IPR010179">
    <property type="entry name" value="CRISPR-assoc_prot_Cse3"/>
</dbReference>
<dbReference type="PATRIC" id="fig|1302272.5.peg.1208"/>
<dbReference type="Gene3D" id="3.30.70.1210">
    <property type="entry name" value="Crispr-associated protein, domain 2"/>
    <property type="match status" value="1"/>
</dbReference>
<evidence type="ECO:0000313" key="2">
    <source>
        <dbReference type="Proteomes" id="UP000050911"/>
    </source>
</evidence>
<dbReference type="EMBL" id="AZCX01000002">
    <property type="protein sequence ID" value="KRK48879.1"/>
    <property type="molecule type" value="Genomic_DNA"/>
</dbReference>
<gene>
    <name evidence="1" type="ORF">FC96_GL001200</name>
</gene>
<dbReference type="SMART" id="SM01101">
    <property type="entry name" value="CRISPR_assoc"/>
    <property type="match status" value="1"/>
</dbReference>
<dbReference type="SUPFAM" id="SSF117987">
    <property type="entry name" value="CRISPR-associated protein"/>
    <property type="match status" value="2"/>
</dbReference>
<accession>A0A0R1HR17</accession>
<dbReference type="NCBIfam" id="TIGR01907">
    <property type="entry name" value="casE_Cse3"/>
    <property type="match status" value="1"/>
</dbReference>
<proteinExistence type="predicted"/>
<dbReference type="Pfam" id="PF08798">
    <property type="entry name" value="CRISPR_assoc"/>
    <property type="match status" value="1"/>
</dbReference>
<reference evidence="1 2" key="1">
    <citation type="journal article" date="2015" name="Genome Announc.">
        <title>Expanding the biotechnology potential of lactobacilli through comparative genomics of 213 strains and associated genera.</title>
        <authorList>
            <person name="Sun Z."/>
            <person name="Harris H.M."/>
            <person name="McCann A."/>
            <person name="Guo C."/>
            <person name="Argimon S."/>
            <person name="Zhang W."/>
            <person name="Yang X."/>
            <person name="Jeffery I.B."/>
            <person name="Cooney J.C."/>
            <person name="Kagawa T.F."/>
            <person name="Liu W."/>
            <person name="Song Y."/>
            <person name="Salvetti E."/>
            <person name="Wrobel A."/>
            <person name="Rasinkangas P."/>
            <person name="Parkhill J."/>
            <person name="Rea M.C."/>
            <person name="O'Sullivan O."/>
            <person name="Ritari J."/>
            <person name="Douillard F.P."/>
            <person name="Paul Ross R."/>
            <person name="Yang R."/>
            <person name="Briner A.E."/>
            <person name="Felis G.E."/>
            <person name="de Vos W.M."/>
            <person name="Barrangou R."/>
            <person name="Klaenhammer T.R."/>
            <person name="Caufield P.W."/>
            <person name="Cui Y."/>
            <person name="Zhang H."/>
            <person name="O'Toole P.W."/>
        </authorList>
    </citation>
    <scope>NUCLEOTIDE SEQUENCE [LARGE SCALE GENOMIC DNA]</scope>
    <source>
        <strain evidence="1 2">JCM 15530</strain>
    </source>
</reference>
<evidence type="ECO:0000313" key="1">
    <source>
        <dbReference type="EMBL" id="KRK48879.1"/>
    </source>
</evidence>
<comment type="caution">
    <text evidence="1">The sequence shown here is derived from an EMBL/GenBank/DDBJ whole genome shotgun (WGS) entry which is preliminary data.</text>
</comment>
<keyword evidence="2" id="KW-1185">Reference proteome</keyword>
<protein>
    <submittedName>
        <fullName evidence="1">Crispr-associated protein</fullName>
    </submittedName>
</protein>
<sequence length="195" mass="22520">MEKSFPAEIEAGVRRRHLWRIDPLYGELYLMVLSEEKPSLKEFSKYGVENTFLSKSYDHLLTSIKVGQVLRFRVTANPTYADPQPGKERGKVYPHVTIEQQRHWLIKKSANAGFEIMTRTNDMIPDADDQYLFDIVHRDHPVLNRKGNRVVHLSRVTFEGILKVTDSDVFRQMLIQGLGREKAFGMGLMTVLSEV</sequence>
<dbReference type="CDD" id="cd09727">
    <property type="entry name" value="Cas6_I-E"/>
    <property type="match status" value="1"/>
</dbReference>
<dbReference type="STRING" id="1302272.FC96_GL001200"/>
<organism evidence="1 2">
    <name type="scientific">Secundilactobacillus kimchicus JCM 15530</name>
    <dbReference type="NCBI Taxonomy" id="1302272"/>
    <lineage>
        <taxon>Bacteria</taxon>
        <taxon>Bacillati</taxon>
        <taxon>Bacillota</taxon>
        <taxon>Bacilli</taxon>
        <taxon>Lactobacillales</taxon>
        <taxon>Lactobacillaceae</taxon>
        <taxon>Secundilactobacillus</taxon>
    </lineage>
</organism>
<dbReference type="AlphaFoldDB" id="A0A0R1HR17"/>
<dbReference type="Proteomes" id="UP000050911">
    <property type="component" value="Unassembled WGS sequence"/>
</dbReference>